<keyword evidence="1" id="KW-0732">Signal</keyword>
<accession>A0A7J6CIL8</accession>
<keyword evidence="3" id="KW-1185">Reference proteome</keyword>
<protein>
    <submittedName>
        <fullName evidence="2">Uncharacterized protein</fullName>
    </submittedName>
</protein>
<gene>
    <name evidence="2" type="ORF">G5714_012433</name>
</gene>
<dbReference type="AlphaFoldDB" id="A0A7J6CIL8"/>
<evidence type="ECO:0000313" key="2">
    <source>
        <dbReference type="EMBL" id="KAF4106443.1"/>
    </source>
</evidence>
<feature type="chain" id="PRO_5029496689" evidence="1">
    <location>
        <begin position="23"/>
        <end position="149"/>
    </location>
</feature>
<comment type="caution">
    <text evidence="2">The sequence shown here is derived from an EMBL/GenBank/DDBJ whole genome shotgun (WGS) entry which is preliminary data.</text>
</comment>
<feature type="signal peptide" evidence="1">
    <location>
        <begin position="1"/>
        <end position="22"/>
    </location>
</feature>
<name>A0A7J6CIL8_9TELE</name>
<evidence type="ECO:0000256" key="1">
    <source>
        <dbReference type="SAM" id="SignalP"/>
    </source>
</evidence>
<organism evidence="2 3">
    <name type="scientific">Onychostoma macrolepis</name>
    <dbReference type="NCBI Taxonomy" id="369639"/>
    <lineage>
        <taxon>Eukaryota</taxon>
        <taxon>Metazoa</taxon>
        <taxon>Chordata</taxon>
        <taxon>Craniata</taxon>
        <taxon>Vertebrata</taxon>
        <taxon>Euteleostomi</taxon>
        <taxon>Actinopterygii</taxon>
        <taxon>Neopterygii</taxon>
        <taxon>Teleostei</taxon>
        <taxon>Ostariophysi</taxon>
        <taxon>Cypriniformes</taxon>
        <taxon>Cyprinidae</taxon>
        <taxon>Acrossocheilinae</taxon>
        <taxon>Onychostoma</taxon>
    </lineage>
</organism>
<dbReference type="EMBL" id="JAAMOB010000012">
    <property type="protein sequence ID" value="KAF4106443.1"/>
    <property type="molecule type" value="Genomic_DNA"/>
</dbReference>
<proteinExistence type="predicted"/>
<evidence type="ECO:0000313" key="3">
    <source>
        <dbReference type="Proteomes" id="UP000579812"/>
    </source>
</evidence>
<reference evidence="2 3" key="1">
    <citation type="submission" date="2020-04" db="EMBL/GenBank/DDBJ databases">
        <title>Chromosome-level genome assembly of a cyprinid fish Onychostoma macrolepis by integration of Nanopore Sequencing, Bionano and Hi-C technology.</title>
        <authorList>
            <person name="Wang D."/>
        </authorList>
    </citation>
    <scope>NUCLEOTIDE SEQUENCE [LARGE SCALE GENOMIC DNA]</scope>
    <source>
        <strain evidence="2">SWU-2019</strain>
        <tissue evidence="2">Muscle</tissue>
    </source>
</reference>
<sequence length="149" mass="16590">MMQPPVSGALMLIFCLHLCCNALQNGTCNLRVEFIETAEKVSCFKTMDGLVPICRSHNSTQSCQIDYRDGKTCIKWPVDTDLTCVKVSDEIPENLINDEINCAHDQESISCDGEYKSDSEPGDSSSTPSLSILAIPVITFVHWVSLWHY</sequence>
<dbReference type="Proteomes" id="UP000579812">
    <property type="component" value="Unassembled WGS sequence"/>
</dbReference>